<protein>
    <recommendedName>
        <fullName evidence="4">FXSXX-COOH protein</fullName>
    </recommendedName>
</protein>
<accession>A0ABQ4R605</accession>
<feature type="compositionally biased region" description="Polar residues" evidence="1">
    <location>
        <begin position="1"/>
        <end position="11"/>
    </location>
</feature>
<dbReference type="EMBL" id="BPQH01000020">
    <property type="protein sequence ID" value="GJD52595.1"/>
    <property type="molecule type" value="Genomic_DNA"/>
</dbReference>
<dbReference type="Proteomes" id="UP001055167">
    <property type="component" value="Unassembled WGS sequence"/>
</dbReference>
<keyword evidence="3" id="KW-1185">Reference proteome</keyword>
<evidence type="ECO:0000256" key="1">
    <source>
        <dbReference type="SAM" id="MobiDB-lite"/>
    </source>
</evidence>
<comment type="caution">
    <text evidence="2">The sequence shown here is derived from an EMBL/GenBank/DDBJ whole genome shotgun (WGS) entry which is preliminary data.</text>
</comment>
<gene>
    <name evidence="2" type="ORF">OPKNFCMD_5361</name>
</gene>
<evidence type="ECO:0000313" key="3">
    <source>
        <dbReference type="Proteomes" id="UP001055167"/>
    </source>
</evidence>
<sequence length="84" mass="8570">MTSRSMTTNPFPATPALPGAPQAGSRNAAPSPGRLAAALSPGLHAVFDGCLSETLPSTLAASLSALVGRLDHEAATFRDPFQRP</sequence>
<reference evidence="2" key="2">
    <citation type="submission" date="2021-08" db="EMBL/GenBank/DDBJ databases">
        <authorList>
            <person name="Tani A."/>
            <person name="Ola A."/>
            <person name="Ogura Y."/>
            <person name="Katsura K."/>
            <person name="Hayashi T."/>
        </authorList>
    </citation>
    <scope>NUCLEOTIDE SEQUENCE</scope>
    <source>
        <strain evidence="2">KCTC 52305</strain>
    </source>
</reference>
<reference evidence="2" key="1">
    <citation type="journal article" date="2021" name="Front. Microbiol.">
        <title>Comprehensive Comparative Genomics and Phenotyping of Methylobacterium Species.</title>
        <authorList>
            <person name="Alessa O."/>
            <person name="Ogura Y."/>
            <person name="Fujitani Y."/>
            <person name="Takami H."/>
            <person name="Hayashi T."/>
            <person name="Sahin N."/>
            <person name="Tani A."/>
        </authorList>
    </citation>
    <scope>NUCLEOTIDE SEQUENCE</scope>
    <source>
        <strain evidence="2">KCTC 52305</strain>
    </source>
</reference>
<evidence type="ECO:0000313" key="2">
    <source>
        <dbReference type="EMBL" id="GJD52595.1"/>
    </source>
</evidence>
<organism evidence="2 3">
    <name type="scientific">Methylobacterium crusticola</name>
    <dbReference type="NCBI Taxonomy" id="1697972"/>
    <lineage>
        <taxon>Bacteria</taxon>
        <taxon>Pseudomonadati</taxon>
        <taxon>Pseudomonadota</taxon>
        <taxon>Alphaproteobacteria</taxon>
        <taxon>Hyphomicrobiales</taxon>
        <taxon>Methylobacteriaceae</taxon>
        <taxon>Methylobacterium</taxon>
    </lineage>
</organism>
<dbReference type="RefSeq" id="WP_128565686.1">
    <property type="nucleotide sequence ID" value="NZ_BPQH01000020.1"/>
</dbReference>
<feature type="region of interest" description="Disordered" evidence="1">
    <location>
        <begin position="1"/>
        <end position="34"/>
    </location>
</feature>
<proteinExistence type="predicted"/>
<evidence type="ECO:0008006" key="4">
    <source>
        <dbReference type="Google" id="ProtNLM"/>
    </source>
</evidence>
<name>A0ABQ4R605_9HYPH</name>